<comment type="caution">
    <text evidence="3">The sequence shown here is derived from an EMBL/GenBank/DDBJ whole genome shotgun (WGS) entry which is preliminary data.</text>
</comment>
<sequence>MTIGMAAMRLLSIVLISAGLGLAQPAEAQGQKKNGDKDAGANAQCARLPGGNAPVDRIARLSGQLSVNSLIFTYYGKPLAELTSSDFDEIEALTATCRGSAGDAMKEIRAFRSKVEEANGARGKTLDWIEKSRVEIGRMKGGPADLERLQELWVEMLARSEEMLPTDRAPLARAIVLKQESIYKSTDLPRQSPVWPPEPVTGQAPR</sequence>
<reference evidence="3 4" key="1">
    <citation type="submission" date="2018-10" db="EMBL/GenBank/DDBJ databases">
        <title>Comparative analysis of microorganisms from saline springs in Andes Mountain Range, Colombia.</title>
        <authorList>
            <person name="Rubin E."/>
        </authorList>
    </citation>
    <scope>NUCLEOTIDE SEQUENCE [LARGE SCALE GENOMIC DNA]</scope>
    <source>
        <strain evidence="3 4">USBA 36</strain>
    </source>
</reference>
<name>A0A420WAZ9_9PROT</name>
<evidence type="ECO:0008006" key="5">
    <source>
        <dbReference type="Google" id="ProtNLM"/>
    </source>
</evidence>
<feature type="chain" id="PRO_5019539236" description="LTXXQ motif family protein" evidence="2">
    <location>
        <begin position="29"/>
        <end position="206"/>
    </location>
</feature>
<accession>A0A420WAZ9</accession>
<dbReference type="AlphaFoldDB" id="A0A420WAZ9"/>
<keyword evidence="2" id="KW-0732">Signal</keyword>
<dbReference type="Proteomes" id="UP000277424">
    <property type="component" value="Unassembled WGS sequence"/>
</dbReference>
<protein>
    <recommendedName>
        <fullName evidence="5">LTXXQ motif family protein</fullName>
    </recommendedName>
</protein>
<evidence type="ECO:0000313" key="3">
    <source>
        <dbReference type="EMBL" id="RKQ68189.1"/>
    </source>
</evidence>
<dbReference type="RefSeq" id="WP_121220729.1">
    <property type="nucleotide sequence ID" value="NZ_RBIG01000003.1"/>
</dbReference>
<proteinExistence type="predicted"/>
<dbReference type="OrthoDB" id="7360725at2"/>
<feature type="signal peptide" evidence="2">
    <location>
        <begin position="1"/>
        <end position="28"/>
    </location>
</feature>
<dbReference type="EMBL" id="RBIG01000003">
    <property type="protein sequence ID" value="RKQ68189.1"/>
    <property type="molecule type" value="Genomic_DNA"/>
</dbReference>
<evidence type="ECO:0000313" key="4">
    <source>
        <dbReference type="Proteomes" id="UP000277424"/>
    </source>
</evidence>
<evidence type="ECO:0000256" key="2">
    <source>
        <dbReference type="SAM" id="SignalP"/>
    </source>
</evidence>
<gene>
    <name evidence="3" type="ORF">BCL74_2664</name>
</gene>
<evidence type="ECO:0000256" key="1">
    <source>
        <dbReference type="SAM" id="MobiDB-lite"/>
    </source>
</evidence>
<organism evidence="3 4">
    <name type="scientific">Oceanibaculum indicum</name>
    <dbReference type="NCBI Taxonomy" id="526216"/>
    <lineage>
        <taxon>Bacteria</taxon>
        <taxon>Pseudomonadati</taxon>
        <taxon>Pseudomonadota</taxon>
        <taxon>Alphaproteobacteria</taxon>
        <taxon>Rhodospirillales</taxon>
        <taxon>Oceanibaculaceae</taxon>
        <taxon>Oceanibaculum</taxon>
    </lineage>
</organism>
<feature type="region of interest" description="Disordered" evidence="1">
    <location>
        <begin position="187"/>
        <end position="206"/>
    </location>
</feature>